<evidence type="ECO:0000313" key="2">
    <source>
        <dbReference type="EMBL" id="CAI9099516.1"/>
    </source>
</evidence>
<dbReference type="Proteomes" id="UP001161247">
    <property type="component" value="Chromosome 3"/>
</dbReference>
<dbReference type="EMBL" id="OX459120">
    <property type="protein sequence ID" value="CAI9099516.1"/>
    <property type="molecule type" value="Genomic_DNA"/>
</dbReference>
<feature type="compositionally biased region" description="Basic and acidic residues" evidence="1">
    <location>
        <begin position="1"/>
        <end position="19"/>
    </location>
</feature>
<dbReference type="AlphaFoldDB" id="A0AAV1CWC5"/>
<gene>
    <name evidence="2" type="ORF">OLC1_LOCUS9525</name>
</gene>
<feature type="region of interest" description="Disordered" evidence="1">
    <location>
        <begin position="1"/>
        <end position="43"/>
    </location>
</feature>
<proteinExistence type="predicted"/>
<organism evidence="2 3">
    <name type="scientific">Oldenlandia corymbosa var. corymbosa</name>
    <dbReference type="NCBI Taxonomy" id="529605"/>
    <lineage>
        <taxon>Eukaryota</taxon>
        <taxon>Viridiplantae</taxon>
        <taxon>Streptophyta</taxon>
        <taxon>Embryophyta</taxon>
        <taxon>Tracheophyta</taxon>
        <taxon>Spermatophyta</taxon>
        <taxon>Magnoliopsida</taxon>
        <taxon>eudicotyledons</taxon>
        <taxon>Gunneridae</taxon>
        <taxon>Pentapetalae</taxon>
        <taxon>asterids</taxon>
        <taxon>lamiids</taxon>
        <taxon>Gentianales</taxon>
        <taxon>Rubiaceae</taxon>
        <taxon>Rubioideae</taxon>
        <taxon>Spermacoceae</taxon>
        <taxon>Hedyotis-Oldenlandia complex</taxon>
        <taxon>Oldenlandia</taxon>
    </lineage>
</organism>
<reference evidence="2" key="1">
    <citation type="submission" date="2023-03" db="EMBL/GenBank/DDBJ databases">
        <authorList>
            <person name="Julca I."/>
        </authorList>
    </citation>
    <scope>NUCLEOTIDE SEQUENCE</scope>
</reference>
<name>A0AAV1CWC5_OLDCO</name>
<accession>A0AAV1CWC5</accession>
<evidence type="ECO:0000313" key="3">
    <source>
        <dbReference type="Proteomes" id="UP001161247"/>
    </source>
</evidence>
<evidence type="ECO:0000256" key="1">
    <source>
        <dbReference type="SAM" id="MobiDB-lite"/>
    </source>
</evidence>
<feature type="region of interest" description="Disordered" evidence="1">
    <location>
        <begin position="75"/>
        <end position="124"/>
    </location>
</feature>
<sequence length="239" mass="26902">MLQDDDCRMGKPKMQRKDAGQVVDPSMNKKGYKMQPPKVKWNNEEGEEKATLDVQIMQEQPLIVKDHRGRVVDSMSGLTTKEKNDIPVDIQNISNSGSEDMATTPGKDANKKSVHCQSSNKFSVPQKIDNDEAIQLNESDDDVKDGLGIIEKQQPLVNIEIEADLRKKVAIGEVQREENNSVKTDGELHMEDELNQSNQCKQLVVFEVVIEESVREYIRKEGDPNEGLLTVTEAALRNK</sequence>
<protein>
    <submittedName>
        <fullName evidence="2">OLC1v1036353C1</fullName>
    </submittedName>
</protein>
<keyword evidence="3" id="KW-1185">Reference proteome</keyword>